<feature type="compositionally biased region" description="Low complexity" evidence="7">
    <location>
        <begin position="481"/>
        <end position="496"/>
    </location>
</feature>
<dbReference type="InterPro" id="IPR045263">
    <property type="entry name" value="GLUT"/>
</dbReference>
<dbReference type="Pfam" id="PF00083">
    <property type="entry name" value="Sugar_tr"/>
    <property type="match status" value="1"/>
</dbReference>
<dbReference type="AlphaFoldDB" id="A0A9P5CZ49"/>
<dbReference type="Gene3D" id="1.20.1250.20">
    <property type="entry name" value="MFS general substrate transporter like domains"/>
    <property type="match status" value="1"/>
</dbReference>
<dbReference type="SUPFAM" id="SSF47616">
    <property type="entry name" value="GST C-terminal domain-like"/>
    <property type="match status" value="1"/>
</dbReference>
<feature type="region of interest" description="Disordered" evidence="7">
    <location>
        <begin position="476"/>
        <end position="496"/>
    </location>
</feature>
<dbReference type="NCBIfam" id="TIGR00879">
    <property type="entry name" value="SP"/>
    <property type="match status" value="1"/>
</dbReference>
<evidence type="ECO:0000259" key="9">
    <source>
        <dbReference type="PROSITE" id="PS50850"/>
    </source>
</evidence>
<dbReference type="InterPro" id="IPR036282">
    <property type="entry name" value="Glutathione-S-Trfase_C_sf"/>
</dbReference>
<dbReference type="SUPFAM" id="SSF103473">
    <property type="entry name" value="MFS general substrate transporter"/>
    <property type="match status" value="1"/>
</dbReference>
<evidence type="ECO:0000256" key="1">
    <source>
        <dbReference type="ARBA" id="ARBA00004141"/>
    </source>
</evidence>
<keyword evidence="4 8" id="KW-0812">Transmembrane</keyword>
<feature type="transmembrane region" description="Helical" evidence="8">
    <location>
        <begin position="588"/>
        <end position="611"/>
    </location>
</feature>
<dbReference type="GO" id="GO:0015149">
    <property type="term" value="F:hexose transmembrane transporter activity"/>
    <property type="evidence" value="ECO:0007669"/>
    <property type="project" value="TreeGrafter"/>
</dbReference>
<name>A0A9P5CZ49_9HYPO</name>
<comment type="subcellular location">
    <subcellularLocation>
        <location evidence="1">Membrane</location>
        <topology evidence="1">Multi-pass membrane protein</topology>
    </subcellularLocation>
</comment>
<feature type="transmembrane region" description="Helical" evidence="8">
    <location>
        <begin position="394"/>
        <end position="416"/>
    </location>
</feature>
<reference evidence="10" key="1">
    <citation type="submission" date="2020-03" db="EMBL/GenBank/DDBJ databases">
        <title>Site-based positive gene gene selection in Geosmithia morbida across the United States reveals a broad range of putative effectors and factors for local host and environmental adapation.</title>
        <authorList>
            <person name="Onufrak A."/>
            <person name="Murdoch R.W."/>
            <person name="Gazis R."/>
            <person name="Huff M."/>
            <person name="Staton M."/>
            <person name="Klingeman W."/>
            <person name="Hadziabdic D."/>
        </authorList>
    </citation>
    <scope>NUCLEOTIDE SEQUENCE</scope>
    <source>
        <strain evidence="10">1262</strain>
    </source>
</reference>
<feature type="transmembrane region" description="Helical" evidence="8">
    <location>
        <begin position="684"/>
        <end position="705"/>
    </location>
</feature>
<gene>
    <name evidence="10" type="ORF">GMORB2_3473</name>
</gene>
<dbReference type="Gene3D" id="1.20.1050.10">
    <property type="match status" value="1"/>
</dbReference>
<dbReference type="PANTHER" id="PTHR23503">
    <property type="entry name" value="SOLUTE CARRIER FAMILY 2"/>
    <property type="match status" value="1"/>
</dbReference>
<comment type="similarity">
    <text evidence="2">Belongs to the major facilitator superfamily. Sugar transporter (TC 2.A.1.1) family.</text>
</comment>
<feature type="domain" description="Major facilitator superfamily (MFS) profile" evidence="9">
    <location>
        <begin position="255"/>
        <end position="709"/>
    </location>
</feature>
<feature type="transmembrane region" description="Helical" evidence="8">
    <location>
        <begin position="248"/>
        <end position="268"/>
    </location>
</feature>
<dbReference type="Proteomes" id="UP000749293">
    <property type="component" value="Unassembled WGS sequence"/>
</dbReference>
<evidence type="ECO:0000256" key="3">
    <source>
        <dbReference type="ARBA" id="ARBA00022448"/>
    </source>
</evidence>
<feature type="transmembrane region" description="Helical" evidence="8">
    <location>
        <begin position="553"/>
        <end position="576"/>
    </location>
</feature>
<dbReference type="PRINTS" id="PR00171">
    <property type="entry name" value="SUGRTRNSPORT"/>
</dbReference>
<keyword evidence="5 8" id="KW-1133">Transmembrane helix</keyword>
<dbReference type="InterPro" id="IPR003663">
    <property type="entry name" value="Sugar/inositol_transpt"/>
</dbReference>
<dbReference type="PROSITE" id="PS50850">
    <property type="entry name" value="MFS"/>
    <property type="match status" value="1"/>
</dbReference>
<comment type="caution">
    <text evidence="10">The sequence shown here is derived from an EMBL/GenBank/DDBJ whole genome shotgun (WGS) entry which is preliminary data.</text>
</comment>
<dbReference type="PANTHER" id="PTHR23503:SF8">
    <property type="entry name" value="FACILITATED GLUCOSE TRANSPORTER PROTEIN 1"/>
    <property type="match status" value="1"/>
</dbReference>
<feature type="transmembrane region" description="Helical" evidence="8">
    <location>
        <begin position="653"/>
        <end position="672"/>
    </location>
</feature>
<evidence type="ECO:0000256" key="5">
    <source>
        <dbReference type="ARBA" id="ARBA00022989"/>
    </source>
</evidence>
<feature type="transmembrane region" description="Helical" evidence="8">
    <location>
        <begin position="304"/>
        <end position="327"/>
    </location>
</feature>
<protein>
    <submittedName>
        <fullName evidence="10">Sugar (And other) transporter</fullName>
    </submittedName>
</protein>
<accession>A0A9P5CZ49</accession>
<organism evidence="10 11">
    <name type="scientific">Geosmithia morbida</name>
    <dbReference type="NCBI Taxonomy" id="1094350"/>
    <lineage>
        <taxon>Eukaryota</taxon>
        <taxon>Fungi</taxon>
        <taxon>Dikarya</taxon>
        <taxon>Ascomycota</taxon>
        <taxon>Pezizomycotina</taxon>
        <taxon>Sordariomycetes</taxon>
        <taxon>Hypocreomycetidae</taxon>
        <taxon>Hypocreales</taxon>
        <taxon>Bionectriaceae</taxon>
        <taxon>Geosmithia</taxon>
    </lineage>
</organism>
<sequence>MYTCTLHIGNKRHSSWSMRPWVLLKAPDIHFSEQLHLFISNLAQPQFGASSKTIPRPKTFARCAASEMRPGLSAIREEWSMNVALRIGPGPQLSDVFRRETRRLDVLFAQAIDSFGGPWLAGAHFTFLDAFFAPAAYCIKTYGIELEGSATEYMDHRLHYSTVRAWVEDGVRRKSHPTKGTAGRDALLWRVLLNNIPPSHTLPTLLSTSILPPHTVILPNDHQPTSTPNWSFITRMSEQGFARSLRDITAYLVIIVSISTAGSLQYGFHMAELNAPQDVITCRKKSIWSTGFGTLPQCIPMDEAAFATVSSMFTLGGLLGALGAGPFSSRNGRLASMRLASLFYIMGSAVETFSPSATPMAVGRFAAGAAAGASTVIVPLYISEIAPPDMRGLFGFMTQVSINVGILIAQSLGYFLSHGSSWRWILGIGACLASAQSLGTLVIPESPAWLAANGSVTAAKKVLQRIRGGSVDIKDEVRDWSPSPEESGEEQGLLSPPEEEIAHQRTIHMGFIDVVRDPRCRPAIVAVVGVMFAQQFCGINSIIMYSVSLLANLLPISSALLTIIISAVNLATTLACSPLPDRLGRKTCLMLSIIGQGFSSFILALSIVSGIKVLSAISVLFFVGFFAVGLGPVPFILASELVPQEAVGATQSWCLGANYVATFIVAQFFPIINTELNNTLGGQGWVYFLFAIMAAISAIFVLSAVPETKGKGSVDDVWGREESG</sequence>
<keyword evidence="11" id="KW-1185">Reference proteome</keyword>
<dbReference type="GO" id="GO:0016020">
    <property type="term" value="C:membrane"/>
    <property type="evidence" value="ECO:0007669"/>
    <property type="project" value="UniProtKB-SubCell"/>
</dbReference>
<feature type="transmembrane region" description="Helical" evidence="8">
    <location>
        <begin position="422"/>
        <end position="443"/>
    </location>
</feature>
<keyword evidence="3" id="KW-0813">Transport</keyword>
<evidence type="ECO:0000256" key="6">
    <source>
        <dbReference type="ARBA" id="ARBA00023136"/>
    </source>
</evidence>
<evidence type="ECO:0000256" key="2">
    <source>
        <dbReference type="ARBA" id="ARBA00010992"/>
    </source>
</evidence>
<dbReference type="EMBL" id="JAANYQ010000019">
    <property type="protein sequence ID" value="KAF4120062.1"/>
    <property type="molecule type" value="Genomic_DNA"/>
</dbReference>
<evidence type="ECO:0000256" key="8">
    <source>
        <dbReference type="SAM" id="Phobius"/>
    </source>
</evidence>
<keyword evidence="6 8" id="KW-0472">Membrane</keyword>
<evidence type="ECO:0000256" key="7">
    <source>
        <dbReference type="SAM" id="MobiDB-lite"/>
    </source>
</evidence>
<feature type="transmembrane region" description="Helical" evidence="8">
    <location>
        <begin position="523"/>
        <end position="547"/>
    </location>
</feature>
<evidence type="ECO:0000256" key="4">
    <source>
        <dbReference type="ARBA" id="ARBA00022692"/>
    </source>
</evidence>
<dbReference type="InterPro" id="IPR005828">
    <property type="entry name" value="MFS_sugar_transport-like"/>
</dbReference>
<feature type="transmembrane region" description="Helical" evidence="8">
    <location>
        <begin position="617"/>
        <end position="641"/>
    </location>
</feature>
<evidence type="ECO:0000313" key="10">
    <source>
        <dbReference type="EMBL" id="KAF4120062.1"/>
    </source>
</evidence>
<dbReference type="InterPro" id="IPR036259">
    <property type="entry name" value="MFS_trans_sf"/>
</dbReference>
<dbReference type="GeneID" id="55969701"/>
<evidence type="ECO:0000313" key="11">
    <source>
        <dbReference type="Proteomes" id="UP000749293"/>
    </source>
</evidence>
<proteinExistence type="inferred from homology"/>
<feature type="transmembrane region" description="Helical" evidence="8">
    <location>
        <begin position="363"/>
        <end position="382"/>
    </location>
</feature>
<dbReference type="OrthoDB" id="4540492at2759"/>
<dbReference type="RefSeq" id="XP_035318714.1">
    <property type="nucleotide sequence ID" value="XM_035465449.1"/>
</dbReference>
<dbReference type="InterPro" id="IPR020846">
    <property type="entry name" value="MFS_dom"/>
</dbReference>